<dbReference type="RefSeq" id="WP_344450762.1">
    <property type="nucleotide sequence ID" value="NZ_BAAATZ010000009.1"/>
</dbReference>
<proteinExistence type="predicted"/>
<organism evidence="2 3">
    <name type="scientific">Actinocorallia aurantiaca</name>
    <dbReference type="NCBI Taxonomy" id="46204"/>
    <lineage>
        <taxon>Bacteria</taxon>
        <taxon>Bacillati</taxon>
        <taxon>Actinomycetota</taxon>
        <taxon>Actinomycetes</taxon>
        <taxon>Streptosporangiales</taxon>
        <taxon>Thermomonosporaceae</taxon>
        <taxon>Actinocorallia</taxon>
    </lineage>
</organism>
<keyword evidence="1" id="KW-0732">Signal</keyword>
<evidence type="ECO:0000313" key="3">
    <source>
        <dbReference type="Proteomes" id="UP001501842"/>
    </source>
</evidence>
<evidence type="ECO:0000256" key="1">
    <source>
        <dbReference type="SAM" id="SignalP"/>
    </source>
</evidence>
<protein>
    <recommendedName>
        <fullName evidence="4">Secreted protein</fullName>
    </recommendedName>
</protein>
<evidence type="ECO:0008006" key="4">
    <source>
        <dbReference type="Google" id="ProtNLM"/>
    </source>
</evidence>
<name>A0ABN3U886_9ACTN</name>
<accession>A0ABN3U886</accession>
<sequence length="216" mass="22079">MRKKTTSVLAAASMLALGAQAAPVQAATTTWTVVNPNADGKFTTSGPLTVKNAAGQKLFTCANVPLIGVMGSQSTPYGQTLGKFTSYYQISCTGAGGEEWAGMLGTMIGPSYFRATAFNASTGTTTVTHSGYTPATPVYIFSQVGAGSTCAFFVMSVAGTYSNATSTLKTTTAQTDLGTPEGGEPHCQGMLAEGETVTFDGALKFDPAIKVTATTS</sequence>
<dbReference type="Proteomes" id="UP001501842">
    <property type="component" value="Unassembled WGS sequence"/>
</dbReference>
<feature type="signal peptide" evidence="1">
    <location>
        <begin position="1"/>
        <end position="21"/>
    </location>
</feature>
<evidence type="ECO:0000313" key="2">
    <source>
        <dbReference type="EMBL" id="GAA2726106.1"/>
    </source>
</evidence>
<comment type="caution">
    <text evidence="2">The sequence shown here is derived from an EMBL/GenBank/DDBJ whole genome shotgun (WGS) entry which is preliminary data.</text>
</comment>
<dbReference type="EMBL" id="BAAATZ010000009">
    <property type="protein sequence ID" value="GAA2726106.1"/>
    <property type="molecule type" value="Genomic_DNA"/>
</dbReference>
<feature type="chain" id="PRO_5046889547" description="Secreted protein" evidence="1">
    <location>
        <begin position="22"/>
        <end position="216"/>
    </location>
</feature>
<keyword evidence="3" id="KW-1185">Reference proteome</keyword>
<gene>
    <name evidence="2" type="ORF">GCM10010439_27790</name>
</gene>
<reference evidence="2 3" key="1">
    <citation type="journal article" date="2019" name="Int. J. Syst. Evol. Microbiol.">
        <title>The Global Catalogue of Microorganisms (GCM) 10K type strain sequencing project: providing services to taxonomists for standard genome sequencing and annotation.</title>
        <authorList>
            <consortium name="The Broad Institute Genomics Platform"/>
            <consortium name="The Broad Institute Genome Sequencing Center for Infectious Disease"/>
            <person name="Wu L."/>
            <person name="Ma J."/>
        </authorList>
    </citation>
    <scope>NUCLEOTIDE SEQUENCE [LARGE SCALE GENOMIC DNA]</scope>
    <source>
        <strain evidence="2 3">JCM 8201</strain>
    </source>
</reference>